<protein>
    <submittedName>
        <fullName evidence="3">CAAX amino protease</fullName>
    </submittedName>
</protein>
<keyword evidence="3" id="KW-0378">Hydrolase</keyword>
<dbReference type="GO" id="GO:0080120">
    <property type="term" value="P:CAAX-box protein maturation"/>
    <property type="evidence" value="ECO:0007669"/>
    <property type="project" value="UniProtKB-ARBA"/>
</dbReference>
<gene>
    <name evidence="3" type="ORF">CCYN2B_40193</name>
</gene>
<evidence type="ECO:0000313" key="3">
    <source>
        <dbReference type="EMBL" id="CEN37739.1"/>
    </source>
</evidence>
<dbReference type="eggNOG" id="COG1266">
    <property type="taxonomic scope" value="Bacteria"/>
</dbReference>
<dbReference type="Pfam" id="PF02517">
    <property type="entry name" value="Rce1-like"/>
    <property type="match status" value="1"/>
</dbReference>
<dbReference type="InterPro" id="IPR042150">
    <property type="entry name" value="MmRce1-like"/>
</dbReference>
<keyword evidence="1" id="KW-1133">Transmembrane helix</keyword>
<dbReference type="GO" id="GO:0006508">
    <property type="term" value="P:proteolysis"/>
    <property type="evidence" value="ECO:0007669"/>
    <property type="project" value="UniProtKB-KW"/>
</dbReference>
<sequence length="271" mass="31708">MNHIIKKYNKPFVFFSLALIIPWLLWFYAAYLSHKTDNESIILQGFLQLTGLFAPMLVAGSFFLRDEYLLSDLKKRFWGKNLLSNKYFWIALLLPPISIVMAQLLSVDFGHSFEQFYISGQPSFTSKPFSPWLLLFIAPIVEELAWHSYGTDALRQRFSVFITSVLFAVYWGFWHLPLFFVKGYYQNNVQAEGLIYTLNFVMSLFVFVFIMNWLYYKSGRNVFITILFHLVGNISNEIFATHPDSKIIQTSLLLILVVYILVKEKNLFFSS</sequence>
<evidence type="ECO:0000259" key="2">
    <source>
        <dbReference type="Pfam" id="PF02517"/>
    </source>
</evidence>
<keyword evidence="1" id="KW-0472">Membrane</keyword>
<dbReference type="AlphaFoldDB" id="A0A0B7HGH2"/>
<feature type="transmembrane region" description="Helical" evidence="1">
    <location>
        <begin position="41"/>
        <end position="65"/>
    </location>
</feature>
<name>A0A0B7HGH2_9FLAO</name>
<evidence type="ECO:0000313" key="4">
    <source>
        <dbReference type="Proteomes" id="UP000038055"/>
    </source>
</evidence>
<keyword evidence="4" id="KW-1185">Reference proteome</keyword>
<dbReference type="PANTHER" id="PTHR35797:SF1">
    <property type="entry name" value="PROTEASE"/>
    <property type="match status" value="1"/>
</dbReference>
<dbReference type="EMBL" id="CDOD01000034">
    <property type="protein sequence ID" value="CEN37739.1"/>
    <property type="molecule type" value="Genomic_DNA"/>
</dbReference>
<reference evidence="4" key="1">
    <citation type="submission" date="2015-01" db="EMBL/GenBank/DDBJ databases">
        <authorList>
            <person name="MANFREDI Pablo"/>
        </authorList>
    </citation>
    <scope>NUCLEOTIDE SEQUENCE [LARGE SCALE GENOMIC DNA]</scope>
    <source>
        <strain evidence="4">Ccyn2B</strain>
    </source>
</reference>
<feature type="domain" description="CAAX prenyl protease 2/Lysostaphin resistance protein A-like" evidence="2">
    <location>
        <begin position="132"/>
        <end position="234"/>
    </location>
</feature>
<feature type="transmembrane region" description="Helical" evidence="1">
    <location>
        <begin position="129"/>
        <end position="146"/>
    </location>
</feature>
<feature type="transmembrane region" description="Helical" evidence="1">
    <location>
        <begin position="158"/>
        <end position="174"/>
    </location>
</feature>
<organism evidence="3 4">
    <name type="scientific">Capnocytophaga cynodegmi</name>
    <dbReference type="NCBI Taxonomy" id="28189"/>
    <lineage>
        <taxon>Bacteria</taxon>
        <taxon>Pseudomonadati</taxon>
        <taxon>Bacteroidota</taxon>
        <taxon>Flavobacteriia</taxon>
        <taxon>Flavobacteriales</taxon>
        <taxon>Flavobacteriaceae</taxon>
        <taxon>Capnocytophaga</taxon>
    </lineage>
</organism>
<dbReference type="STRING" id="28189.CCYN74_40110"/>
<accession>A0A0B7HGH2</accession>
<feature type="transmembrane region" description="Helical" evidence="1">
    <location>
        <begin position="86"/>
        <end position="109"/>
    </location>
</feature>
<dbReference type="Proteomes" id="UP000038055">
    <property type="component" value="Unassembled WGS sequence"/>
</dbReference>
<dbReference type="InterPro" id="IPR003675">
    <property type="entry name" value="Rce1/LyrA-like_dom"/>
</dbReference>
<feature type="transmembrane region" description="Helical" evidence="1">
    <location>
        <begin position="194"/>
        <end position="215"/>
    </location>
</feature>
<dbReference type="GO" id="GO:0004175">
    <property type="term" value="F:endopeptidase activity"/>
    <property type="evidence" value="ECO:0007669"/>
    <property type="project" value="UniProtKB-ARBA"/>
</dbReference>
<dbReference type="PANTHER" id="PTHR35797">
    <property type="entry name" value="PROTEASE-RELATED"/>
    <property type="match status" value="1"/>
</dbReference>
<keyword evidence="1" id="KW-0812">Transmembrane</keyword>
<evidence type="ECO:0000256" key="1">
    <source>
        <dbReference type="SAM" id="Phobius"/>
    </source>
</evidence>
<keyword evidence="3" id="KW-0645">Protease</keyword>
<proteinExistence type="predicted"/>
<feature type="transmembrane region" description="Helical" evidence="1">
    <location>
        <begin position="12"/>
        <end position="29"/>
    </location>
</feature>